<comment type="caution">
    <text evidence="4">The sequence shown here is derived from an EMBL/GenBank/DDBJ whole genome shotgun (WGS) entry which is preliminary data.</text>
</comment>
<dbReference type="GO" id="GO:0003700">
    <property type="term" value="F:DNA-binding transcription factor activity"/>
    <property type="evidence" value="ECO:0007669"/>
    <property type="project" value="InterPro"/>
</dbReference>
<dbReference type="VEuPathDB" id="FungiDB:TREMEDRAFT_61296"/>
<evidence type="ECO:0000259" key="3">
    <source>
        <dbReference type="Pfam" id="PF01285"/>
    </source>
</evidence>
<evidence type="ECO:0000256" key="1">
    <source>
        <dbReference type="ARBA" id="ARBA00008421"/>
    </source>
</evidence>
<evidence type="ECO:0000256" key="2">
    <source>
        <dbReference type="SAM" id="MobiDB-lite"/>
    </source>
</evidence>
<gene>
    <name evidence="4" type="ORF">M231_02555</name>
</gene>
<feature type="region of interest" description="Disordered" evidence="2">
    <location>
        <begin position="1"/>
        <end position="80"/>
    </location>
</feature>
<reference evidence="4 5" key="1">
    <citation type="submission" date="2016-06" db="EMBL/GenBank/DDBJ databases">
        <title>Evolution of pathogenesis and genome organization in the Tremellales.</title>
        <authorList>
            <person name="Cuomo C."/>
            <person name="Litvintseva A."/>
            <person name="Heitman J."/>
            <person name="Chen Y."/>
            <person name="Sun S."/>
            <person name="Springer D."/>
            <person name="Dromer F."/>
            <person name="Young S."/>
            <person name="Zeng Q."/>
            <person name="Chapman S."/>
            <person name="Gujja S."/>
            <person name="Saif S."/>
            <person name="Birren B."/>
        </authorList>
    </citation>
    <scope>NUCLEOTIDE SEQUENCE [LARGE SCALE GENOMIC DNA]</scope>
    <source>
        <strain evidence="4 5">ATCC 28783</strain>
    </source>
</reference>
<dbReference type="InParanoid" id="A0A4Q1BQ95"/>
<feature type="compositionally biased region" description="Basic and acidic residues" evidence="2">
    <location>
        <begin position="327"/>
        <end position="337"/>
    </location>
</feature>
<dbReference type="EMBL" id="SDIL01000022">
    <property type="protein sequence ID" value="RXK40098.1"/>
    <property type="molecule type" value="Genomic_DNA"/>
</dbReference>
<dbReference type="AlphaFoldDB" id="A0A4Q1BQ95"/>
<evidence type="ECO:0000313" key="4">
    <source>
        <dbReference type="EMBL" id="RXK40098.1"/>
    </source>
</evidence>
<keyword evidence="5" id="KW-1185">Reference proteome</keyword>
<dbReference type="InterPro" id="IPR000818">
    <property type="entry name" value="TEA/ATTS_dom"/>
</dbReference>
<name>A0A4Q1BQ95_TREME</name>
<dbReference type="Gene3D" id="6.10.20.40">
    <property type="entry name" value="TEA/ATTS domain"/>
    <property type="match status" value="1"/>
</dbReference>
<feature type="compositionally biased region" description="Low complexity" evidence="2">
    <location>
        <begin position="1"/>
        <end position="28"/>
    </location>
</feature>
<dbReference type="Proteomes" id="UP000289152">
    <property type="component" value="Unassembled WGS sequence"/>
</dbReference>
<comment type="similarity">
    <text evidence="1">Belongs to the TEC1 family.</text>
</comment>
<feature type="domain" description="TEA" evidence="3">
    <location>
        <begin position="183"/>
        <end position="238"/>
    </location>
</feature>
<sequence length="346" mass="38694">MTAQTRGQTARQQNAVASSSSSSTRSNPTPSPIETEFESISSQSDNEPEKPVIQSRKGKEKMTRPKILYPSPPPSATTPIIPYPDIRPVTIPSPPGVWTPLPTPSQRAIRFYQVIMSITDDSEDYPVPIHLFCDLETERVAMTLMAINGADPANSPFGFLGSDYWAAIPNKQAWQDARSRLVFAFCIANIPPCGKGQMRFQGEWMGRDELIGKIVEIAMGDSYYHRKTVSSHTQVLSNKFFGQQMWPLLKTHSKVHQMDGKQILLEFNDDIRVFLGVDAAFDLWENKVPQPPRVYCPPPELDANGKPIRASRTKNAGAEVPKSTKRKASEPEDERSSSKRARNHTR</sequence>
<evidence type="ECO:0000313" key="5">
    <source>
        <dbReference type="Proteomes" id="UP000289152"/>
    </source>
</evidence>
<dbReference type="InterPro" id="IPR038096">
    <property type="entry name" value="TEA/ATTS_sf"/>
</dbReference>
<protein>
    <recommendedName>
        <fullName evidence="3">TEA domain-containing protein</fullName>
    </recommendedName>
</protein>
<organism evidence="4 5">
    <name type="scientific">Tremella mesenterica</name>
    <name type="common">Jelly fungus</name>
    <dbReference type="NCBI Taxonomy" id="5217"/>
    <lineage>
        <taxon>Eukaryota</taxon>
        <taxon>Fungi</taxon>
        <taxon>Dikarya</taxon>
        <taxon>Basidiomycota</taxon>
        <taxon>Agaricomycotina</taxon>
        <taxon>Tremellomycetes</taxon>
        <taxon>Tremellales</taxon>
        <taxon>Tremellaceae</taxon>
        <taxon>Tremella</taxon>
    </lineage>
</organism>
<feature type="region of interest" description="Disordered" evidence="2">
    <location>
        <begin position="292"/>
        <end position="346"/>
    </location>
</feature>
<proteinExistence type="inferred from homology"/>
<dbReference type="Pfam" id="PF01285">
    <property type="entry name" value="TEA"/>
    <property type="match status" value="1"/>
</dbReference>
<accession>A0A4Q1BQ95</accession>